<gene>
    <name evidence="10" type="ORF">EJ997_12015</name>
</gene>
<evidence type="ECO:0000256" key="4">
    <source>
        <dbReference type="ARBA" id="ARBA00022475"/>
    </source>
</evidence>
<feature type="region of interest" description="Disordered" evidence="8">
    <location>
        <begin position="34"/>
        <end position="54"/>
    </location>
</feature>
<comment type="similarity">
    <text evidence="2">Belongs to the autoinducer-2 exporter (AI-2E) (TC 2.A.86) family.</text>
</comment>
<dbReference type="EMBL" id="CP034593">
    <property type="protein sequence ID" value="AZQ77956.1"/>
    <property type="molecule type" value="Genomic_DNA"/>
</dbReference>
<evidence type="ECO:0000256" key="6">
    <source>
        <dbReference type="ARBA" id="ARBA00022989"/>
    </source>
</evidence>
<evidence type="ECO:0000256" key="5">
    <source>
        <dbReference type="ARBA" id="ARBA00022692"/>
    </source>
</evidence>
<proteinExistence type="inferred from homology"/>
<evidence type="ECO:0000313" key="10">
    <source>
        <dbReference type="EMBL" id="AZQ77956.1"/>
    </source>
</evidence>
<feature type="transmembrane region" description="Helical" evidence="9">
    <location>
        <begin position="331"/>
        <end position="360"/>
    </location>
</feature>
<dbReference type="Proteomes" id="UP000280344">
    <property type="component" value="Chromosome"/>
</dbReference>
<keyword evidence="5 9" id="KW-0812">Transmembrane</keyword>
<accession>A0A3S9Q089</accession>
<keyword evidence="4" id="KW-1003">Cell membrane</keyword>
<dbReference type="KEGG" id="flh:EJ997_12015"/>
<feature type="transmembrane region" description="Helical" evidence="9">
    <location>
        <begin position="81"/>
        <end position="101"/>
    </location>
</feature>
<keyword evidence="6 9" id="KW-1133">Transmembrane helix</keyword>
<sequence>MTRSACLPGACAAGRTSGTRSGNRKGIVVILRKKRKRATETPPPAHPAAVHSPTVQPHNVPITSDTAPGVSVGVPRGLAKYGLGSWYLIGIVIIVSLFVFATARISFVFVGIFLALVATSVLRPVTDFFARWMPRALAMILSFIAAFAIFGGLIGYVVYSVQGEWDELADTFSSGIDSLLETLEKSPLPWDFSAEDASAQLSDLVDTGIAWLQDNAGEISAQVMSSASAIGTFIMIVSLAALATIFFLMSGAKMWLWFLNQLPDKNRDVTHRAASAAWLSFSGYARGTVIVAVLDGVLAFILLLILQVPLAAPLAILVTIGAFIPLFGAPIAMIIATIVAFAANGPVTALIVLLGVALIGQLEGDVFQPLVMGKQVSLHPLVIAIAVLTGTFLAGLVGAIIAIPILSSLWAMYKVVRRQDPPREELPEVNAEQLLKKDR</sequence>
<feature type="transmembrane region" description="Helical" evidence="9">
    <location>
        <begin position="107"/>
        <end position="125"/>
    </location>
</feature>
<keyword evidence="7 9" id="KW-0472">Membrane</keyword>
<evidence type="ECO:0000256" key="8">
    <source>
        <dbReference type="SAM" id="MobiDB-lite"/>
    </source>
</evidence>
<dbReference type="AlphaFoldDB" id="A0A3S9Q089"/>
<evidence type="ECO:0000256" key="9">
    <source>
        <dbReference type="SAM" id="Phobius"/>
    </source>
</evidence>
<name>A0A3S9Q089_9ACTO</name>
<evidence type="ECO:0000256" key="7">
    <source>
        <dbReference type="ARBA" id="ARBA00023136"/>
    </source>
</evidence>
<organism evidence="10 11">
    <name type="scientific">Flaviflexus ciconiae</name>
    <dbReference type="NCBI Taxonomy" id="2496867"/>
    <lineage>
        <taxon>Bacteria</taxon>
        <taxon>Bacillati</taxon>
        <taxon>Actinomycetota</taxon>
        <taxon>Actinomycetes</taxon>
        <taxon>Actinomycetales</taxon>
        <taxon>Actinomycetaceae</taxon>
        <taxon>Flaviflexus</taxon>
    </lineage>
</organism>
<reference evidence="10 11" key="1">
    <citation type="submission" date="2018-12" db="EMBL/GenBank/DDBJ databases">
        <title>Complete genome sequence of Flaviflexus sp. H23T48.</title>
        <authorList>
            <person name="Bae J.-W."/>
            <person name="Lee J.-Y."/>
        </authorList>
    </citation>
    <scope>NUCLEOTIDE SEQUENCE [LARGE SCALE GENOMIC DNA]</scope>
    <source>
        <strain evidence="10 11">H23T48</strain>
    </source>
</reference>
<dbReference type="GO" id="GO:0005886">
    <property type="term" value="C:plasma membrane"/>
    <property type="evidence" value="ECO:0007669"/>
    <property type="project" value="UniProtKB-SubCell"/>
</dbReference>
<protein>
    <submittedName>
        <fullName evidence="10">AI-2E family transporter</fullName>
    </submittedName>
</protein>
<evidence type="ECO:0000256" key="1">
    <source>
        <dbReference type="ARBA" id="ARBA00004651"/>
    </source>
</evidence>
<feature type="transmembrane region" description="Helical" evidence="9">
    <location>
        <begin position="273"/>
        <end position="294"/>
    </location>
</feature>
<keyword evidence="11" id="KW-1185">Reference proteome</keyword>
<feature type="transmembrane region" description="Helical" evidence="9">
    <location>
        <begin position="137"/>
        <end position="159"/>
    </location>
</feature>
<dbReference type="InterPro" id="IPR002549">
    <property type="entry name" value="AI-2E-like"/>
</dbReference>
<comment type="subcellular location">
    <subcellularLocation>
        <location evidence="1">Cell membrane</location>
        <topology evidence="1">Multi-pass membrane protein</topology>
    </subcellularLocation>
</comment>
<dbReference type="GO" id="GO:0055085">
    <property type="term" value="P:transmembrane transport"/>
    <property type="evidence" value="ECO:0007669"/>
    <property type="project" value="TreeGrafter"/>
</dbReference>
<evidence type="ECO:0000256" key="2">
    <source>
        <dbReference type="ARBA" id="ARBA00009773"/>
    </source>
</evidence>
<evidence type="ECO:0000256" key="3">
    <source>
        <dbReference type="ARBA" id="ARBA00022448"/>
    </source>
</evidence>
<dbReference type="PANTHER" id="PTHR21716:SF53">
    <property type="entry name" value="PERMEASE PERM-RELATED"/>
    <property type="match status" value="1"/>
</dbReference>
<dbReference type="Pfam" id="PF01594">
    <property type="entry name" value="AI-2E_transport"/>
    <property type="match status" value="1"/>
</dbReference>
<feature type="transmembrane region" description="Helical" evidence="9">
    <location>
        <begin position="300"/>
        <end position="324"/>
    </location>
</feature>
<feature type="transmembrane region" description="Helical" evidence="9">
    <location>
        <begin position="230"/>
        <end position="252"/>
    </location>
</feature>
<feature type="transmembrane region" description="Helical" evidence="9">
    <location>
        <begin position="380"/>
        <end position="413"/>
    </location>
</feature>
<keyword evidence="3" id="KW-0813">Transport</keyword>
<dbReference type="PANTHER" id="PTHR21716">
    <property type="entry name" value="TRANSMEMBRANE PROTEIN"/>
    <property type="match status" value="1"/>
</dbReference>
<evidence type="ECO:0000313" key="11">
    <source>
        <dbReference type="Proteomes" id="UP000280344"/>
    </source>
</evidence>
<dbReference type="OrthoDB" id="9784366at2"/>